<comment type="caution">
    <text evidence="2">The sequence shown here is derived from an EMBL/GenBank/DDBJ whole genome shotgun (WGS) entry which is preliminary data.</text>
</comment>
<dbReference type="Proteomes" id="UP001596135">
    <property type="component" value="Unassembled WGS sequence"/>
</dbReference>
<reference evidence="3" key="1">
    <citation type="journal article" date="2019" name="Int. J. Syst. Evol. Microbiol.">
        <title>The Global Catalogue of Microorganisms (GCM) 10K type strain sequencing project: providing services to taxonomists for standard genome sequencing and annotation.</title>
        <authorList>
            <consortium name="The Broad Institute Genomics Platform"/>
            <consortium name="The Broad Institute Genome Sequencing Center for Infectious Disease"/>
            <person name="Wu L."/>
            <person name="Ma J."/>
        </authorList>
    </citation>
    <scope>NUCLEOTIDE SEQUENCE [LARGE SCALE GENOMIC DNA]</scope>
    <source>
        <strain evidence="3">CCUG 54522</strain>
    </source>
</reference>
<keyword evidence="1" id="KW-0472">Membrane</keyword>
<keyword evidence="1" id="KW-0812">Transmembrane</keyword>
<feature type="transmembrane region" description="Helical" evidence="1">
    <location>
        <begin position="83"/>
        <end position="105"/>
    </location>
</feature>
<evidence type="ECO:0000256" key="1">
    <source>
        <dbReference type="SAM" id="Phobius"/>
    </source>
</evidence>
<accession>A0ABW1LNM2</accession>
<keyword evidence="3" id="KW-1185">Reference proteome</keyword>
<evidence type="ECO:0000313" key="2">
    <source>
        <dbReference type="EMBL" id="MFC6045490.1"/>
    </source>
</evidence>
<sequence length="108" mass="10599">MTTSPAPAPTRPSAPAPGPGAAVAGVLFGLAVVLGVIAVVYLVLELSGAPGSTVVCGNRDSSMGECLLASQISRSQAIQTWSVSLSLLAGSIASAGSGAIALVVLRRR</sequence>
<gene>
    <name evidence="2" type="ORF">ACFPYL_20560</name>
</gene>
<dbReference type="RefSeq" id="WP_379158796.1">
    <property type="nucleotide sequence ID" value="NZ_JBHSRJ010000009.1"/>
</dbReference>
<keyword evidence="1" id="KW-1133">Transmembrane helix</keyword>
<feature type="transmembrane region" description="Helical" evidence="1">
    <location>
        <begin position="21"/>
        <end position="44"/>
    </location>
</feature>
<evidence type="ECO:0000313" key="3">
    <source>
        <dbReference type="Proteomes" id="UP001596135"/>
    </source>
</evidence>
<dbReference type="EMBL" id="JBHSRJ010000009">
    <property type="protein sequence ID" value="MFC6045490.1"/>
    <property type="molecule type" value="Genomic_DNA"/>
</dbReference>
<protein>
    <submittedName>
        <fullName evidence="2">Uncharacterized protein</fullName>
    </submittedName>
</protein>
<proteinExistence type="predicted"/>
<organism evidence="2 3">
    <name type="scientific">Nocardioides hankookensis</name>
    <dbReference type="NCBI Taxonomy" id="443157"/>
    <lineage>
        <taxon>Bacteria</taxon>
        <taxon>Bacillati</taxon>
        <taxon>Actinomycetota</taxon>
        <taxon>Actinomycetes</taxon>
        <taxon>Propionibacteriales</taxon>
        <taxon>Nocardioidaceae</taxon>
        <taxon>Nocardioides</taxon>
    </lineage>
</organism>
<name>A0ABW1LNM2_9ACTN</name>